<protein>
    <submittedName>
        <fullName evidence="2">Nucleotide-binding protein</fullName>
    </submittedName>
</protein>
<accession>A0A850EF50</accession>
<evidence type="ECO:0000313" key="3">
    <source>
        <dbReference type="Proteomes" id="UP000564806"/>
    </source>
</evidence>
<dbReference type="Pfam" id="PF10137">
    <property type="entry name" value="CAP12-PCTIR_TIR"/>
    <property type="match status" value="1"/>
</dbReference>
<keyword evidence="3" id="KW-1185">Reference proteome</keyword>
<sequence>MNKPKLFIGSSLEAKHYVDAINENLSYVATVTPWTAGVFNENRYTMEDLDEQLTQSSFAVFVLAPDDIVTLRGKVYLAPRDNTIFELGMFWGKLKRERVFFILPRSVPQEVDGQGIDGFRLPSDLLGLTLLYYELRDDNNYTAAVSVACAKITRQIEEKQHFADPYVKIQTLEREIRMKDMLLMFFINYVRPSNLSAGGEYDKLYEAVRTSYDISSLEQFRIRGAAIWRAEGNDGIRQVAGNVGKDRFYAFEDNDGRNGKDRILVLDAFLQGTVQFFLYRVHVAAEYIVCYPLGKELVITIHLIGPLELTAKHFEQISEDNKEFMNVLNYLFGGDLK</sequence>
<organism evidence="2 3">
    <name type="scientific">Paenibacillus agri</name>
    <dbReference type="NCBI Taxonomy" id="2744309"/>
    <lineage>
        <taxon>Bacteria</taxon>
        <taxon>Bacillati</taxon>
        <taxon>Bacillota</taxon>
        <taxon>Bacilli</taxon>
        <taxon>Bacillales</taxon>
        <taxon>Paenibacillaceae</taxon>
        <taxon>Paenibacillus</taxon>
    </lineage>
</organism>
<evidence type="ECO:0000259" key="1">
    <source>
        <dbReference type="Pfam" id="PF10137"/>
    </source>
</evidence>
<dbReference type="AlphaFoldDB" id="A0A850EF50"/>
<feature type="domain" description="CD-NTase-associated protein 12/Pycsar effector protein TIR" evidence="1">
    <location>
        <begin position="5"/>
        <end position="132"/>
    </location>
</feature>
<dbReference type="GO" id="GO:0050135">
    <property type="term" value="F:NADP+ nucleosidase activity"/>
    <property type="evidence" value="ECO:0007669"/>
    <property type="project" value="InterPro"/>
</dbReference>
<name>A0A850EF50_9BACL</name>
<dbReference type="InterPro" id="IPR019302">
    <property type="entry name" value="CAP12/PCTIR_TIR_dom"/>
</dbReference>
<reference evidence="2" key="1">
    <citation type="submission" date="2020-06" db="EMBL/GenBank/DDBJ databases">
        <title>Paenibacillus sp. nov., isolated from soil.</title>
        <authorList>
            <person name="Seo Y.L."/>
        </authorList>
    </citation>
    <scope>NUCLEOTIDE SEQUENCE [LARGE SCALE GENOMIC DNA]</scope>
    <source>
        <strain evidence="2">JW14</strain>
    </source>
</reference>
<gene>
    <name evidence="2" type="ORF">HPT30_03395</name>
</gene>
<evidence type="ECO:0000313" key="2">
    <source>
        <dbReference type="EMBL" id="NUU59398.1"/>
    </source>
</evidence>
<dbReference type="EMBL" id="JABWCS010000185">
    <property type="protein sequence ID" value="NUU59398.1"/>
    <property type="molecule type" value="Genomic_DNA"/>
</dbReference>
<dbReference type="Proteomes" id="UP000564806">
    <property type="component" value="Unassembled WGS sequence"/>
</dbReference>
<comment type="caution">
    <text evidence="2">The sequence shown here is derived from an EMBL/GenBank/DDBJ whole genome shotgun (WGS) entry which is preliminary data.</text>
</comment>
<dbReference type="RefSeq" id="WP_175370084.1">
    <property type="nucleotide sequence ID" value="NZ_JABWCS010000185.1"/>
</dbReference>
<proteinExistence type="predicted"/>